<dbReference type="Proteomes" id="UP001305521">
    <property type="component" value="Chromosome"/>
</dbReference>
<evidence type="ECO:0000256" key="1">
    <source>
        <dbReference type="ARBA" id="ARBA00022842"/>
    </source>
</evidence>
<evidence type="ECO:0000313" key="4">
    <source>
        <dbReference type="Proteomes" id="UP001305521"/>
    </source>
</evidence>
<dbReference type="InterPro" id="IPR029044">
    <property type="entry name" value="Nucleotide-diphossugar_trans"/>
</dbReference>
<dbReference type="SUPFAM" id="SSF53448">
    <property type="entry name" value="Nucleotide-diphospho-sugar transferases"/>
    <property type="match status" value="1"/>
</dbReference>
<keyword evidence="1" id="KW-0460">Magnesium</keyword>
<dbReference type="InterPro" id="IPR036425">
    <property type="entry name" value="MoaB/Mog-like_dom_sf"/>
</dbReference>
<dbReference type="PANTHER" id="PTHR43777:SF1">
    <property type="entry name" value="MOLYBDENUM COFACTOR CYTIDYLYLTRANSFERASE"/>
    <property type="match status" value="1"/>
</dbReference>
<name>A0ABZ0PBS4_9PROT</name>
<dbReference type="InterPro" id="IPR012184">
    <property type="entry name" value="Bifunc_Mopterin-bd"/>
</dbReference>
<dbReference type="InterPro" id="IPR025877">
    <property type="entry name" value="MobA-like_NTP_Trfase"/>
</dbReference>
<dbReference type="Gene3D" id="3.90.550.10">
    <property type="entry name" value="Spore Coat Polysaccharide Biosynthesis Protein SpsA, Chain A"/>
    <property type="match status" value="1"/>
</dbReference>
<protein>
    <submittedName>
        <fullName evidence="3">Molybdopterin-binding/glycosyltransferase family 2 protein</fullName>
    </submittedName>
</protein>
<dbReference type="RefSeq" id="WP_318646884.1">
    <property type="nucleotide sequence ID" value="NZ_CP137852.1"/>
</dbReference>
<organism evidence="3 4">
    <name type="scientific">Sediminicoccus rosea</name>
    <dbReference type="NCBI Taxonomy" id="1225128"/>
    <lineage>
        <taxon>Bacteria</taxon>
        <taxon>Pseudomonadati</taxon>
        <taxon>Pseudomonadota</taxon>
        <taxon>Alphaproteobacteria</taxon>
        <taxon>Acetobacterales</taxon>
        <taxon>Roseomonadaceae</taxon>
        <taxon>Sediminicoccus</taxon>
    </lineage>
</organism>
<dbReference type="Gene3D" id="3.40.980.10">
    <property type="entry name" value="MoaB/Mog-like domain"/>
    <property type="match status" value="1"/>
</dbReference>
<dbReference type="PANTHER" id="PTHR43777">
    <property type="entry name" value="MOLYBDENUM COFACTOR CYTIDYLYLTRANSFERASE"/>
    <property type="match status" value="1"/>
</dbReference>
<accession>A0ABZ0PBS4</accession>
<dbReference type="EMBL" id="CP137852">
    <property type="protein sequence ID" value="WPB82902.1"/>
    <property type="molecule type" value="Genomic_DNA"/>
</dbReference>
<dbReference type="SUPFAM" id="SSF53218">
    <property type="entry name" value="Molybdenum cofactor biosynthesis proteins"/>
    <property type="match status" value="1"/>
</dbReference>
<gene>
    <name evidence="3" type="ORF">R9Z33_12380</name>
</gene>
<proteinExistence type="predicted"/>
<dbReference type="PIRSF" id="PIRSF036626">
    <property type="entry name" value="MPTBd_MobAlike"/>
    <property type="match status" value="1"/>
</dbReference>
<dbReference type="CDD" id="cd04182">
    <property type="entry name" value="GT_2_like_f"/>
    <property type="match status" value="1"/>
</dbReference>
<reference evidence="3 4" key="1">
    <citation type="submission" date="2023-11" db="EMBL/GenBank/DDBJ databases">
        <title>Arctic aerobic anoxygenic photoheterotroph Sediminicoccus rosea KRV36 adapts its photosynthesis to long days of polar summer.</title>
        <authorList>
            <person name="Tomasch J."/>
            <person name="Kopejtka K."/>
            <person name="Bily T."/>
            <person name="Gardiner A.T."/>
            <person name="Gardian Z."/>
            <person name="Shivaramu S."/>
            <person name="Koblizek M."/>
            <person name="Engelhardt F."/>
            <person name="Kaftan D."/>
        </authorList>
    </citation>
    <scope>NUCLEOTIDE SEQUENCE [LARGE SCALE GENOMIC DNA]</scope>
    <source>
        <strain evidence="3 4">R-30</strain>
    </source>
</reference>
<dbReference type="Pfam" id="PF12804">
    <property type="entry name" value="NTP_transf_3"/>
    <property type="match status" value="1"/>
</dbReference>
<sequence>MIFGPTPLDEAEGAILAHSVRLKERVLKKGTVLDAEAIAALRAAGLGEVIAARLGQGDVPEDEAAGRLADALLSPLIARSRAATGRVNLVAETTGLLTVDAALVDRLNALDESITLATLPNFSMVQPKEMLATLKIIPFAVPGAALGVAEVLLRQHPVLTLHPFRPLKVGLVLTELPGVKESVMEGAVEVTGARIEALMGRLLPVERVRHETAATADALRRLLRQGAEMLLIAGASATVDRRDVGPAAIVKAGGRIEHFGMPVDPGNLICLGSVGPAGSEVPAMVLPGCARSPKLNGFDWVLQRLFAGLPVRARDIMGMGVGGLLKEIETRPLPRAKAPQAPPPAQAPRRPRQVAGLVLAAGRSRRMAPLNKLLVADAQGVAMVTRVVDNVIASGVRPVLVVTGHERERVEEALAGRPILFVHAEDYAEGLSASLKAGLAALPPEPEGVLVALGDMPLVDSAVMARLLAAFDPEEGRAIVQPTFRGKQGNPVLWGREFLPEMMAITGDVGARQLVGKHADRLIEVEVADDGVLRDFDTVDSLKAAPGFGKAGPSRKG</sequence>
<evidence type="ECO:0000313" key="3">
    <source>
        <dbReference type="EMBL" id="WPB82902.1"/>
    </source>
</evidence>
<keyword evidence="4" id="KW-1185">Reference proteome</keyword>
<dbReference type="CDD" id="cd03522">
    <property type="entry name" value="MoeA_like"/>
    <property type="match status" value="1"/>
</dbReference>
<evidence type="ECO:0000259" key="2">
    <source>
        <dbReference type="Pfam" id="PF12804"/>
    </source>
</evidence>
<feature type="domain" description="MobA-like NTP transferase" evidence="2">
    <location>
        <begin position="356"/>
        <end position="518"/>
    </location>
</feature>